<gene>
    <name evidence="1" type="ordered locus">y1283</name>
</gene>
<sequence>MGACVVVTAVASSFFALTDGLTSFIKQETETGVVKLTDALMPTPCWGII</sequence>
<dbReference type="Proteomes" id="UP000002490">
    <property type="component" value="Chromosome"/>
</dbReference>
<dbReference type="KEGG" id="ypk:y1283"/>
<evidence type="ECO:0000313" key="1">
    <source>
        <dbReference type="EMBL" id="AAM84857.1"/>
    </source>
</evidence>
<protein>
    <submittedName>
        <fullName evidence="1">Uncharacterized protein</fullName>
    </submittedName>
</protein>
<organism evidence="1 2">
    <name type="scientific">Yersinia pestis</name>
    <dbReference type="NCBI Taxonomy" id="632"/>
    <lineage>
        <taxon>Bacteria</taxon>
        <taxon>Pseudomonadati</taxon>
        <taxon>Pseudomonadota</taxon>
        <taxon>Gammaproteobacteria</taxon>
        <taxon>Enterobacterales</taxon>
        <taxon>Yersiniaceae</taxon>
        <taxon>Yersinia</taxon>
    </lineage>
</organism>
<dbReference type="AlphaFoldDB" id="Q8CLI1"/>
<evidence type="ECO:0000313" key="2">
    <source>
        <dbReference type="Proteomes" id="UP000002490"/>
    </source>
</evidence>
<dbReference type="HOGENOM" id="CLU_3142481_0_0_6"/>
<reference evidence="1 2" key="1">
    <citation type="journal article" date="2002" name="J. Bacteriol.">
        <title>Genome sequence of Yersinia pestis KIM.</title>
        <authorList>
            <person name="Deng W."/>
            <person name="Burland V."/>
            <person name="Plunkett G.III."/>
            <person name="Boutin A."/>
            <person name="Mayhew G.F."/>
            <person name="Liss P."/>
            <person name="Perna N.T."/>
            <person name="Rose D.J."/>
            <person name="Mau B."/>
            <person name="Zhou S."/>
            <person name="Schwartz D.C."/>
            <person name="Fetherston J.D."/>
            <person name="Lindler L.E."/>
            <person name="Brubaker R.R."/>
            <person name="Plana G.V."/>
            <person name="Straley S.C."/>
            <person name="McDonough K.A."/>
            <person name="Nilles M.L."/>
            <person name="Matson J.S."/>
            <person name="Blattner F.R."/>
            <person name="Perry R.D."/>
        </authorList>
    </citation>
    <scope>NUCLEOTIDE SEQUENCE [LARGE SCALE GENOMIC DNA]</scope>
    <source>
        <strain evidence="2">KIM10+ / Biovar Mediaevalis</strain>
    </source>
</reference>
<accession>Q8CLI1</accession>
<proteinExistence type="predicted"/>
<name>Q8CLI1_YERPE</name>
<dbReference type="EMBL" id="AE009952">
    <property type="protein sequence ID" value="AAM84857.1"/>
    <property type="molecule type" value="Genomic_DNA"/>
</dbReference>
<dbReference type="DNASU" id="1146230"/>